<evidence type="ECO:0000259" key="2">
    <source>
        <dbReference type="Pfam" id="PF00857"/>
    </source>
</evidence>
<name>A0A8H5G890_9AGAR</name>
<feature type="domain" description="Isochorismatase-like" evidence="2">
    <location>
        <begin position="30"/>
        <end position="181"/>
    </location>
</feature>
<dbReference type="Proteomes" id="UP000559256">
    <property type="component" value="Unassembled WGS sequence"/>
</dbReference>
<dbReference type="PANTHER" id="PTHR43559">
    <property type="entry name" value="HYDROLASE YCAC-RELATED"/>
    <property type="match status" value="1"/>
</dbReference>
<comment type="caution">
    <text evidence="3">The sequence shown here is derived from an EMBL/GenBank/DDBJ whole genome shotgun (WGS) entry which is preliminary data.</text>
</comment>
<dbReference type="InterPro" id="IPR036380">
    <property type="entry name" value="Isochorismatase-like_sf"/>
</dbReference>
<protein>
    <recommendedName>
        <fullName evidence="2">Isochorismatase-like domain-containing protein</fullName>
    </recommendedName>
</protein>
<dbReference type="EMBL" id="JAACJM010000045">
    <property type="protein sequence ID" value="KAF5360025.1"/>
    <property type="molecule type" value="Genomic_DNA"/>
</dbReference>
<proteinExistence type="inferred from homology"/>
<dbReference type="Pfam" id="PF00857">
    <property type="entry name" value="Isochorismatase"/>
    <property type="match status" value="1"/>
</dbReference>
<organism evidence="3 4">
    <name type="scientific">Tetrapyrgos nigripes</name>
    <dbReference type="NCBI Taxonomy" id="182062"/>
    <lineage>
        <taxon>Eukaryota</taxon>
        <taxon>Fungi</taxon>
        <taxon>Dikarya</taxon>
        <taxon>Basidiomycota</taxon>
        <taxon>Agaricomycotina</taxon>
        <taxon>Agaricomycetes</taxon>
        <taxon>Agaricomycetidae</taxon>
        <taxon>Agaricales</taxon>
        <taxon>Marasmiineae</taxon>
        <taxon>Marasmiaceae</taxon>
        <taxon>Tetrapyrgos</taxon>
    </lineage>
</organism>
<evidence type="ECO:0000313" key="4">
    <source>
        <dbReference type="Proteomes" id="UP000559256"/>
    </source>
</evidence>
<accession>A0A8H5G890</accession>
<dbReference type="PANTHER" id="PTHR43559:SF3">
    <property type="entry name" value="HYDROLASE YCAC-RELATED"/>
    <property type="match status" value="1"/>
</dbReference>
<evidence type="ECO:0000256" key="1">
    <source>
        <dbReference type="ARBA" id="ARBA00006336"/>
    </source>
</evidence>
<dbReference type="SUPFAM" id="SSF52499">
    <property type="entry name" value="Isochorismatase-like hydrolases"/>
    <property type="match status" value="1"/>
</dbReference>
<dbReference type="InterPro" id="IPR053152">
    <property type="entry name" value="Hydrolase_YcaC-like"/>
</dbReference>
<dbReference type="OrthoDB" id="245563at2759"/>
<dbReference type="Gene3D" id="3.40.50.850">
    <property type="entry name" value="Isochorismatase-like"/>
    <property type="match status" value="1"/>
</dbReference>
<dbReference type="AlphaFoldDB" id="A0A8H5G890"/>
<dbReference type="InterPro" id="IPR000868">
    <property type="entry name" value="Isochorismatase-like_dom"/>
</dbReference>
<evidence type="ECO:0000313" key="3">
    <source>
        <dbReference type="EMBL" id="KAF5360025.1"/>
    </source>
</evidence>
<comment type="similarity">
    <text evidence="1">Belongs to the isochorismatase family.</text>
</comment>
<gene>
    <name evidence="3" type="ORF">D9758_007569</name>
</gene>
<sequence length="236" mass="25998">MTSGKPTAYFIFTMSSVKPFTYERLDKDNTVLLVVDHQIGLFQMVRDYQPDEFKNNILAHAALGKVFGLPTILTTSSETGPNGPLPREIIEMHPDAPLIKRNGEVNAWDNAEFREAVKATGKKQVVMAGIVTDVCTTFLALSLISEGYTVYANAEASGAYSRRLADDANARMRAAGVQVVSMFAVACYLMRDWRNTPGALEMLPFYDRYFAGYGILARGHHAAIEKGEVLPGEPEP</sequence>
<reference evidence="3 4" key="1">
    <citation type="journal article" date="2020" name="ISME J.">
        <title>Uncovering the hidden diversity of litter-decomposition mechanisms in mushroom-forming fungi.</title>
        <authorList>
            <person name="Floudas D."/>
            <person name="Bentzer J."/>
            <person name="Ahren D."/>
            <person name="Johansson T."/>
            <person name="Persson P."/>
            <person name="Tunlid A."/>
        </authorList>
    </citation>
    <scope>NUCLEOTIDE SEQUENCE [LARGE SCALE GENOMIC DNA]</scope>
    <source>
        <strain evidence="3 4">CBS 291.85</strain>
    </source>
</reference>
<keyword evidence="4" id="KW-1185">Reference proteome</keyword>